<keyword evidence="3" id="KW-1185">Reference proteome</keyword>
<keyword evidence="1" id="KW-0732">Signal</keyword>
<dbReference type="OMA" id="GERANCQ"/>
<dbReference type="GO" id="GO:0010468">
    <property type="term" value="P:regulation of gene expression"/>
    <property type="evidence" value="ECO:0007669"/>
    <property type="project" value="InterPro"/>
</dbReference>
<dbReference type="PANTHER" id="PTHR35987:SF3">
    <property type="entry name" value="PROTEIN PLASTID REDOX INSENSITIVE 2-LIKE ISOFORM X1"/>
    <property type="match status" value="1"/>
</dbReference>
<dbReference type="PANTHER" id="PTHR35987">
    <property type="entry name" value="PROTEIN PLASTID REDOX INSENSITIVE 2, CHLOROPLASTIC-RELATED"/>
    <property type="match status" value="1"/>
</dbReference>
<feature type="chain" id="PRO_5029534542" description="Protein PLASTID REDOX INSENSITIVE 2, chloroplastic-like" evidence="1">
    <location>
        <begin position="19"/>
        <end position="176"/>
    </location>
</feature>
<dbReference type="InterPro" id="IPR039349">
    <property type="entry name" value="PRIN2"/>
</dbReference>
<evidence type="ECO:0008006" key="4">
    <source>
        <dbReference type="Google" id="ProtNLM"/>
    </source>
</evidence>
<proteinExistence type="predicted"/>
<organism evidence="2 3">
    <name type="scientific">Kalanchoe fedtschenkoi</name>
    <name type="common">Lavender scallops</name>
    <name type="synonym">South American air plant</name>
    <dbReference type="NCBI Taxonomy" id="63787"/>
    <lineage>
        <taxon>Eukaryota</taxon>
        <taxon>Viridiplantae</taxon>
        <taxon>Streptophyta</taxon>
        <taxon>Embryophyta</taxon>
        <taxon>Tracheophyta</taxon>
        <taxon>Spermatophyta</taxon>
        <taxon>Magnoliopsida</taxon>
        <taxon>eudicotyledons</taxon>
        <taxon>Gunneridae</taxon>
        <taxon>Pentapetalae</taxon>
        <taxon>Saxifragales</taxon>
        <taxon>Crassulaceae</taxon>
        <taxon>Kalanchoe</taxon>
    </lineage>
</organism>
<dbReference type="Proteomes" id="UP000594263">
    <property type="component" value="Unplaced"/>
</dbReference>
<reference evidence="2" key="1">
    <citation type="submission" date="2021-01" db="UniProtKB">
        <authorList>
            <consortium name="EnsemblPlants"/>
        </authorList>
    </citation>
    <scope>IDENTIFICATION</scope>
</reference>
<evidence type="ECO:0000313" key="3">
    <source>
        <dbReference type="Proteomes" id="UP000594263"/>
    </source>
</evidence>
<protein>
    <recommendedName>
        <fullName evidence="4">Protein PLASTID REDOX INSENSITIVE 2, chloroplastic-like</fullName>
    </recommendedName>
</protein>
<evidence type="ECO:0000313" key="2">
    <source>
        <dbReference type="EnsemblPlants" id="Kaladp0748s0010.1.v1.1"/>
    </source>
</evidence>
<dbReference type="Gramene" id="Kaladp0748s0010.1.v1.1">
    <property type="protein sequence ID" value="Kaladp0748s0010.1.v1.1"/>
    <property type="gene ID" value="Kaladp0748s0010.v1.1"/>
</dbReference>
<dbReference type="EnsemblPlants" id="Kaladp0748s0010.1.v1.1">
    <property type="protein sequence ID" value="Kaladp0748s0010.1.v1.1"/>
    <property type="gene ID" value="Kaladp0748s0010.v1.1"/>
</dbReference>
<evidence type="ECO:0000256" key="1">
    <source>
        <dbReference type="SAM" id="SignalP"/>
    </source>
</evidence>
<dbReference type="AlphaFoldDB" id="A0A7N1A707"/>
<accession>A0A7N1A707</accession>
<feature type="signal peptide" evidence="1">
    <location>
        <begin position="1"/>
        <end position="18"/>
    </location>
</feature>
<name>A0A7N1A707_KALFE</name>
<sequence>MALRCSQILLSMSPVAAATSLASGSITPRFIRSTSLYRPSSTTSNHRSFPISNLSPGVAGAATSEKYVYPDPNPEFTEAEVVKFRGEILKRLANEKEEYGDSLNEVVNVCVQVLREFLLKEYGGPGTFVVEPFTFIMVSLKEKNLPGAPLAARTSLLWAQKHLDEDWEAWISMQKK</sequence>